<keyword evidence="3" id="KW-0449">Lipoprotein</keyword>
<reference evidence="3 4" key="1">
    <citation type="submission" date="2021-07" db="EMBL/GenBank/DDBJ databases">
        <title>complete genome sequencing of Tessaracoccus sp.J1M15.</title>
        <authorList>
            <person name="Bae J.-W."/>
            <person name="Kim D.-y."/>
        </authorList>
    </citation>
    <scope>NUCLEOTIDE SEQUENCE [LARGE SCALE GENOMIC DNA]</scope>
    <source>
        <strain evidence="3 4">J1M15</strain>
    </source>
</reference>
<dbReference type="RefSeq" id="WP_219083714.1">
    <property type="nucleotide sequence ID" value="NZ_CP079216.1"/>
</dbReference>
<dbReference type="Proteomes" id="UP000824504">
    <property type="component" value="Chromosome"/>
</dbReference>
<feature type="domain" description="Putative host cell surface-exposed lipoprotein Ltp-like HTH region" evidence="2">
    <location>
        <begin position="265"/>
        <end position="310"/>
    </location>
</feature>
<evidence type="ECO:0000256" key="1">
    <source>
        <dbReference type="SAM" id="SignalP"/>
    </source>
</evidence>
<evidence type="ECO:0000259" key="2">
    <source>
        <dbReference type="Pfam" id="PF07553"/>
    </source>
</evidence>
<dbReference type="Pfam" id="PF07553">
    <property type="entry name" value="Lipoprotein_Ltp"/>
    <property type="match status" value="2"/>
</dbReference>
<evidence type="ECO:0000313" key="3">
    <source>
        <dbReference type="EMBL" id="QXT63787.1"/>
    </source>
</evidence>
<sequence length="313" mass="33391">MKRVRAGLVGLVALATMSAGVLTATPAAAAGNFTGVSKPTILGTRAVASKLTAKADTATKPTAAKLTYQWLRSGSKIPGATKRTYTLKSADRGRKISVKVCYLAFDTNTRCVTSAKTGAIKAKVLKTLSISTPKVSGVAKVGATLRASTGSWTSGTTFTYKWLRNGKAIPGATKSTYKPTSADKGRTIQVKVTGKKSGYTTRAKSSAKTAKVTSLSWTQKQAVSEAKSYLEVLYFSRTGLIDQLEYEGFSTSTSKVAVDYVNPSWNKQAAGSAQSYVDTFGYDYFTWDELYDQLRWEGFTASQATYGVNAVGL</sequence>
<keyword evidence="4" id="KW-1185">Reference proteome</keyword>
<organism evidence="3 4">
    <name type="scientific">Tessaracoccus palaemonis</name>
    <dbReference type="NCBI Taxonomy" id="2829499"/>
    <lineage>
        <taxon>Bacteria</taxon>
        <taxon>Bacillati</taxon>
        <taxon>Actinomycetota</taxon>
        <taxon>Actinomycetes</taxon>
        <taxon>Propionibacteriales</taxon>
        <taxon>Propionibacteriaceae</taxon>
        <taxon>Tessaracoccus</taxon>
    </lineage>
</organism>
<keyword evidence="1" id="KW-0732">Signal</keyword>
<evidence type="ECO:0000313" key="4">
    <source>
        <dbReference type="Proteomes" id="UP000824504"/>
    </source>
</evidence>
<feature type="chain" id="PRO_5046798777" evidence="1">
    <location>
        <begin position="30"/>
        <end position="313"/>
    </location>
</feature>
<name>A0ABX8SK87_9ACTN</name>
<proteinExistence type="predicted"/>
<feature type="domain" description="Putative host cell surface-exposed lipoprotein Ltp-like HTH region" evidence="2">
    <location>
        <begin position="219"/>
        <end position="259"/>
    </location>
</feature>
<protein>
    <submittedName>
        <fullName evidence="3">Ltp family lipoprotein</fullName>
    </submittedName>
</protein>
<gene>
    <name evidence="3" type="ORF">KDB89_04760</name>
</gene>
<feature type="signal peptide" evidence="1">
    <location>
        <begin position="1"/>
        <end position="29"/>
    </location>
</feature>
<dbReference type="InterPro" id="IPR011434">
    <property type="entry name" value="Ltp-like_HTH"/>
</dbReference>
<accession>A0ABX8SK87</accession>
<dbReference type="EMBL" id="CP079216">
    <property type="protein sequence ID" value="QXT63787.1"/>
    <property type="molecule type" value="Genomic_DNA"/>
</dbReference>